<dbReference type="AlphaFoldDB" id="A0A915E8W4"/>
<name>A0A915E8W4_9BILA</name>
<protein>
    <submittedName>
        <fullName evidence="2">Uncharacterized protein</fullName>
    </submittedName>
</protein>
<organism evidence="1 2">
    <name type="scientific">Ditylenchus dipsaci</name>
    <dbReference type="NCBI Taxonomy" id="166011"/>
    <lineage>
        <taxon>Eukaryota</taxon>
        <taxon>Metazoa</taxon>
        <taxon>Ecdysozoa</taxon>
        <taxon>Nematoda</taxon>
        <taxon>Chromadorea</taxon>
        <taxon>Rhabditida</taxon>
        <taxon>Tylenchina</taxon>
        <taxon>Tylenchomorpha</taxon>
        <taxon>Sphaerularioidea</taxon>
        <taxon>Anguinidae</taxon>
        <taxon>Anguininae</taxon>
        <taxon>Ditylenchus</taxon>
    </lineage>
</organism>
<dbReference type="WBParaSite" id="jg3305">
    <property type="protein sequence ID" value="jg3305"/>
    <property type="gene ID" value="jg3305"/>
</dbReference>
<proteinExistence type="predicted"/>
<sequence>MFRKSMKFASDSSCRSYAYSFYIKNKLLDDELGFGESFRLEVKIFEAKQRHLNHINLAFDLNSFSNMKIDRLKSCLELVR</sequence>
<keyword evidence="1" id="KW-1185">Reference proteome</keyword>
<accession>A0A915E8W4</accession>
<evidence type="ECO:0000313" key="1">
    <source>
        <dbReference type="Proteomes" id="UP000887574"/>
    </source>
</evidence>
<dbReference type="Proteomes" id="UP000887574">
    <property type="component" value="Unplaced"/>
</dbReference>
<reference evidence="2" key="1">
    <citation type="submission" date="2022-11" db="UniProtKB">
        <authorList>
            <consortium name="WormBaseParasite"/>
        </authorList>
    </citation>
    <scope>IDENTIFICATION</scope>
</reference>
<evidence type="ECO:0000313" key="2">
    <source>
        <dbReference type="WBParaSite" id="jg3305"/>
    </source>
</evidence>